<feature type="transmembrane region" description="Helical" evidence="1">
    <location>
        <begin position="130"/>
        <end position="152"/>
    </location>
</feature>
<keyword evidence="3" id="KW-1185">Reference proteome</keyword>
<accession>A0A521FM10</accession>
<proteinExistence type="predicted"/>
<dbReference type="OrthoDB" id="1524057at2"/>
<evidence type="ECO:0000313" key="3">
    <source>
        <dbReference type="Proteomes" id="UP000317557"/>
    </source>
</evidence>
<gene>
    <name evidence="2" type="ORF">SAMN06265219_12312</name>
</gene>
<feature type="transmembrane region" description="Helical" evidence="1">
    <location>
        <begin position="12"/>
        <end position="35"/>
    </location>
</feature>
<keyword evidence="1" id="KW-0812">Transmembrane</keyword>
<name>A0A521FM10_9BACT</name>
<evidence type="ECO:0000313" key="2">
    <source>
        <dbReference type="EMBL" id="SMO97149.1"/>
    </source>
</evidence>
<organism evidence="2 3">
    <name type="scientific">Gracilimonas mengyeensis</name>
    <dbReference type="NCBI Taxonomy" id="1302730"/>
    <lineage>
        <taxon>Bacteria</taxon>
        <taxon>Pseudomonadati</taxon>
        <taxon>Balneolota</taxon>
        <taxon>Balneolia</taxon>
        <taxon>Balneolales</taxon>
        <taxon>Balneolaceae</taxon>
        <taxon>Gracilimonas</taxon>
    </lineage>
</organism>
<keyword evidence="1" id="KW-1133">Transmembrane helix</keyword>
<reference evidence="2 3" key="1">
    <citation type="submission" date="2017-05" db="EMBL/GenBank/DDBJ databases">
        <authorList>
            <person name="Varghese N."/>
            <person name="Submissions S."/>
        </authorList>
    </citation>
    <scope>NUCLEOTIDE SEQUENCE [LARGE SCALE GENOMIC DNA]</scope>
    <source>
        <strain evidence="2 3">DSM 21985</strain>
    </source>
</reference>
<feature type="transmembrane region" description="Helical" evidence="1">
    <location>
        <begin position="55"/>
        <end position="78"/>
    </location>
</feature>
<dbReference type="Proteomes" id="UP000317557">
    <property type="component" value="Unassembled WGS sequence"/>
</dbReference>
<dbReference type="RefSeq" id="WP_142456311.1">
    <property type="nucleotide sequence ID" value="NZ_FXTP01000023.1"/>
</dbReference>
<dbReference type="EMBL" id="FXTP01000023">
    <property type="protein sequence ID" value="SMO97149.1"/>
    <property type="molecule type" value="Genomic_DNA"/>
</dbReference>
<evidence type="ECO:0000256" key="1">
    <source>
        <dbReference type="SAM" id="Phobius"/>
    </source>
</evidence>
<dbReference type="AlphaFoldDB" id="A0A521FM10"/>
<feature type="transmembrane region" description="Helical" evidence="1">
    <location>
        <begin position="90"/>
        <end position="110"/>
    </location>
</feature>
<protein>
    <submittedName>
        <fullName evidence="2">Uncharacterized protein</fullName>
    </submittedName>
</protein>
<keyword evidence="1" id="KW-0472">Membrane</keyword>
<sequence>MSASTFWRTVISGCIATFVMTMIAFLQGGLGLPVIDVGHILTQSFNHIHTGEPYSLIWGNLAYNITGVLLALIWVAFLQERIPGNRFIQGVLYGVLVSVVAGGVISPFVSMAAGDSFGFFYTNTWIPGKVLLAGLTMHLGYGLTLMLCMKVAGVGKK</sequence>